<proteinExistence type="predicted"/>
<feature type="compositionally biased region" description="Basic and acidic residues" evidence="1">
    <location>
        <begin position="203"/>
        <end position="216"/>
    </location>
</feature>
<keyword evidence="4" id="KW-1185">Reference proteome</keyword>
<gene>
    <name evidence="3" type="ORF">CSC94_18985</name>
</gene>
<feature type="region of interest" description="Disordered" evidence="1">
    <location>
        <begin position="113"/>
        <end position="137"/>
    </location>
</feature>
<dbReference type="AlphaFoldDB" id="A0A2G1QIU6"/>
<evidence type="ECO:0000256" key="2">
    <source>
        <dbReference type="SAM" id="Phobius"/>
    </source>
</evidence>
<keyword evidence="2" id="KW-0472">Membrane</keyword>
<evidence type="ECO:0000256" key="1">
    <source>
        <dbReference type="SAM" id="MobiDB-lite"/>
    </source>
</evidence>
<evidence type="ECO:0000313" key="3">
    <source>
        <dbReference type="EMBL" id="PHP65446.1"/>
    </source>
</evidence>
<feature type="compositionally biased region" description="Polar residues" evidence="1">
    <location>
        <begin position="122"/>
        <end position="137"/>
    </location>
</feature>
<accession>A0A2G1QIU6</accession>
<feature type="transmembrane region" description="Helical" evidence="2">
    <location>
        <begin position="45"/>
        <end position="70"/>
    </location>
</feature>
<dbReference type="Proteomes" id="UP000221168">
    <property type="component" value="Unassembled WGS sequence"/>
</dbReference>
<dbReference type="EMBL" id="PDVP01000015">
    <property type="protein sequence ID" value="PHP65446.1"/>
    <property type="molecule type" value="Genomic_DNA"/>
</dbReference>
<dbReference type="RefSeq" id="WP_099307959.1">
    <property type="nucleotide sequence ID" value="NZ_PDVP01000015.1"/>
</dbReference>
<comment type="caution">
    <text evidence="3">The sequence shown here is derived from an EMBL/GenBank/DDBJ whole genome shotgun (WGS) entry which is preliminary data.</text>
</comment>
<reference evidence="3 4" key="1">
    <citation type="submission" date="2017-10" db="EMBL/GenBank/DDBJ databases">
        <title>Sedimentibacterium mangrovi gen. nov., sp. nov., a novel member of family Phyllobacteriacea isolated from mangrove sediment.</title>
        <authorList>
            <person name="Liao H."/>
            <person name="Tian Y."/>
        </authorList>
    </citation>
    <scope>NUCLEOTIDE SEQUENCE [LARGE SCALE GENOMIC DNA]</scope>
    <source>
        <strain evidence="3 4">X9-2-2</strain>
    </source>
</reference>
<feature type="transmembrane region" description="Helical" evidence="2">
    <location>
        <begin position="12"/>
        <end position="33"/>
    </location>
</feature>
<feature type="region of interest" description="Disordered" evidence="1">
    <location>
        <begin position="179"/>
        <end position="216"/>
    </location>
</feature>
<sequence length="216" mass="22562">MHSYATARTYFGFLQFMASIIVVVGAALLFVGLISSQATRGFGSFGFFAGYAGVILGLLLIFFGLGGVVIAQVGRAGVDTAEMTRTLVDLSQKQLQAAQALAAGSGFQRMHDDLAAGPGAAQSRSRQAENNTTRADAVAQTSVNVQATASGLTEASGEPTRQTIQQERKAQYASLMGLTRPDLQPVTEKRDDGTAVVGGQKFETGEAARKHLDGSG</sequence>
<keyword evidence="2" id="KW-0812">Transmembrane</keyword>
<organism evidence="3 4">
    <name type="scientific">Zhengella mangrovi</name>
    <dbReference type="NCBI Taxonomy" id="1982044"/>
    <lineage>
        <taxon>Bacteria</taxon>
        <taxon>Pseudomonadati</taxon>
        <taxon>Pseudomonadota</taxon>
        <taxon>Alphaproteobacteria</taxon>
        <taxon>Hyphomicrobiales</taxon>
        <taxon>Notoacmeibacteraceae</taxon>
        <taxon>Zhengella</taxon>
    </lineage>
</organism>
<keyword evidence="2" id="KW-1133">Transmembrane helix</keyword>
<name>A0A2G1QIU6_9HYPH</name>
<protein>
    <submittedName>
        <fullName evidence="3">Uncharacterized protein</fullName>
    </submittedName>
</protein>
<evidence type="ECO:0000313" key="4">
    <source>
        <dbReference type="Proteomes" id="UP000221168"/>
    </source>
</evidence>